<organism evidence="1 2">
    <name type="scientific">Sphingomonas palmae</name>
    <dbReference type="NCBI Taxonomy" id="1855283"/>
    <lineage>
        <taxon>Bacteria</taxon>
        <taxon>Pseudomonadati</taxon>
        <taxon>Pseudomonadota</taxon>
        <taxon>Alphaproteobacteria</taxon>
        <taxon>Sphingomonadales</taxon>
        <taxon>Sphingomonadaceae</taxon>
        <taxon>Sphingomonas</taxon>
    </lineage>
</organism>
<gene>
    <name evidence="1" type="ORF">SAMN05216382_2692</name>
</gene>
<evidence type="ECO:0000313" key="2">
    <source>
        <dbReference type="Proteomes" id="UP000199214"/>
    </source>
</evidence>
<dbReference type="RefSeq" id="WP_093007152.1">
    <property type="nucleotide sequence ID" value="NZ_FNZZ01000005.1"/>
</dbReference>
<dbReference type="AlphaFoldDB" id="A0A1H7T8D7"/>
<reference evidence="2" key="1">
    <citation type="submission" date="2016-10" db="EMBL/GenBank/DDBJ databases">
        <authorList>
            <person name="Varghese N."/>
            <person name="Submissions S."/>
        </authorList>
    </citation>
    <scope>NUCLEOTIDE SEQUENCE [LARGE SCALE GENOMIC DNA]</scope>
    <source>
        <strain evidence="2">JS21-1</strain>
    </source>
</reference>
<protein>
    <submittedName>
        <fullName evidence="1">Uncharacterized protein</fullName>
    </submittedName>
</protein>
<dbReference type="OrthoDB" id="7547241at2"/>
<evidence type="ECO:0000313" key="1">
    <source>
        <dbReference type="EMBL" id="SEL80775.1"/>
    </source>
</evidence>
<proteinExistence type="predicted"/>
<dbReference type="EMBL" id="FNZZ01000005">
    <property type="protein sequence ID" value="SEL80775.1"/>
    <property type="molecule type" value="Genomic_DNA"/>
</dbReference>
<name>A0A1H7T8D7_9SPHN</name>
<accession>A0A1H7T8D7</accession>
<keyword evidence="2" id="KW-1185">Reference proteome</keyword>
<dbReference type="Proteomes" id="UP000199214">
    <property type="component" value="Unassembled WGS sequence"/>
</dbReference>
<sequence>MTGASKRDVEVRDVNASSVALRIAGFLVRTELDRLHLFRMHLEATVRKVSPLLLELATLEGVSLSDAVTLIRPPQDWPWRPIHDSQPVLVRRAQRLRHGNGKIGRSEAQHFDRAFAAPGVVIRAVDDPRGRFAIRHFGPVLGFTAEVGGCLLTAFGGSAMLKFPGPLPEIVTSAAAGRSLDQVVDHPVFAGRDYTVLRIMPDSADGLPVLTFRATLVPFVMPYATISERAAA</sequence>
<dbReference type="STRING" id="1855283.SAMN05216382_2692"/>